<comment type="subcellular location">
    <subcellularLocation>
        <location evidence="1">Cytoplasm</location>
    </subcellularLocation>
</comment>
<reference evidence="17 18" key="1">
    <citation type="submission" date="2016-02" db="EMBL/GenBank/DDBJ databases">
        <authorList>
            <person name="Wen L."/>
            <person name="He K."/>
            <person name="Yang H."/>
        </authorList>
    </citation>
    <scope>NUCLEOTIDE SEQUENCE [LARGE SCALE GENOMIC DNA]</scope>
    <source>
        <strain evidence="17 18">CV41</strain>
    </source>
</reference>
<dbReference type="EMBL" id="LSZP01000026">
    <property type="protein sequence ID" value="KXU36415.1"/>
    <property type="molecule type" value="Genomic_DNA"/>
</dbReference>
<dbReference type="InterPro" id="IPR001986">
    <property type="entry name" value="Enolpyruvate_Tfrase_dom"/>
</dbReference>
<dbReference type="NCBIfam" id="NF006873">
    <property type="entry name" value="PRK09369.1"/>
    <property type="match status" value="1"/>
</dbReference>
<evidence type="ECO:0000259" key="16">
    <source>
        <dbReference type="Pfam" id="PF00275"/>
    </source>
</evidence>
<sequence length="431" mass="46518">MADLIVNGGKPLSGTITPSGNKNSVLPILCATLLTDEPVTLHNVPNITDVEKLLAFFAAQGSQLTWDRDSCTLTVSHRNFDTEQLAGELPAGMRSSVLLFAPILQRMGRLRLPSNAKGCSLGIRELDPHLEILEKLGAKLSQSGDAHTLKLDGRFRAARHWPDYMSVTATENFAMAAVLAEGESVLINAASEPHVQDLCQVLVSMGAQISGLGTSQLVITGVERLRGGTFTINSDHHEVVTFLALGAITGGEVRVRHSVPQHFDLIGRAFGKLGVAIEHEADTALVRARQPLHIAAPFTTNLLPRIEAAPWPYFPVDLLPCMIALAVRAEGTMQFWNKVYEGGFGWMHELAKFGAHIAVSDPHRVIVFGARPLHPTIVDAPYIIRAAVALYMVAASIPGSSVVKNADTIRRAHPNFVGNLRSLGAEVEWGT</sequence>
<evidence type="ECO:0000256" key="9">
    <source>
        <dbReference type="ARBA" id="ARBA00023316"/>
    </source>
</evidence>
<dbReference type="GO" id="GO:0008360">
    <property type="term" value="P:regulation of cell shape"/>
    <property type="evidence" value="ECO:0007669"/>
    <property type="project" value="UniProtKB-KW"/>
</dbReference>
<dbReference type="SUPFAM" id="SSF55205">
    <property type="entry name" value="EPT/RTPC-like"/>
    <property type="match status" value="1"/>
</dbReference>
<keyword evidence="7" id="KW-0573">Peptidoglycan synthesis</keyword>
<keyword evidence="18" id="KW-1185">Reference proteome</keyword>
<evidence type="ECO:0000256" key="7">
    <source>
        <dbReference type="ARBA" id="ARBA00022984"/>
    </source>
</evidence>
<evidence type="ECO:0000256" key="10">
    <source>
        <dbReference type="ARBA" id="ARBA00038367"/>
    </source>
</evidence>
<keyword evidence="6" id="KW-0133">Cell shape</keyword>
<evidence type="ECO:0000313" key="18">
    <source>
        <dbReference type="Proteomes" id="UP000071392"/>
    </source>
</evidence>
<dbReference type="STRING" id="1548208.AXK12_03325"/>
<dbReference type="OrthoDB" id="9803760at2"/>
<evidence type="ECO:0000256" key="12">
    <source>
        <dbReference type="ARBA" id="ARBA00039754"/>
    </source>
</evidence>
<dbReference type="Pfam" id="PF00275">
    <property type="entry name" value="EPSP_synthase"/>
    <property type="match status" value="1"/>
</dbReference>
<evidence type="ECO:0000256" key="1">
    <source>
        <dbReference type="ARBA" id="ARBA00004496"/>
    </source>
</evidence>
<comment type="pathway">
    <text evidence="2">Cell wall biogenesis; peptidoglycan biosynthesis.</text>
</comment>
<evidence type="ECO:0000256" key="8">
    <source>
        <dbReference type="ARBA" id="ARBA00023306"/>
    </source>
</evidence>
<feature type="domain" description="Enolpyruvate transferase" evidence="16">
    <location>
        <begin position="6"/>
        <end position="420"/>
    </location>
</feature>
<evidence type="ECO:0000256" key="14">
    <source>
        <dbReference type="ARBA" id="ARBA00042842"/>
    </source>
</evidence>
<evidence type="ECO:0000313" key="17">
    <source>
        <dbReference type="EMBL" id="KXU36415.1"/>
    </source>
</evidence>
<evidence type="ECO:0000256" key="4">
    <source>
        <dbReference type="ARBA" id="ARBA00022618"/>
    </source>
</evidence>
<proteinExistence type="inferred from homology"/>
<keyword evidence="9" id="KW-0961">Cell wall biogenesis/degradation</keyword>
<dbReference type="GO" id="GO:0005737">
    <property type="term" value="C:cytoplasm"/>
    <property type="evidence" value="ECO:0007669"/>
    <property type="project" value="UniProtKB-SubCell"/>
</dbReference>
<evidence type="ECO:0000256" key="3">
    <source>
        <dbReference type="ARBA" id="ARBA00022490"/>
    </source>
</evidence>
<keyword evidence="3" id="KW-0963">Cytoplasm</keyword>
<dbReference type="GO" id="GO:0071555">
    <property type="term" value="P:cell wall organization"/>
    <property type="evidence" value="ECO:0007669"/>
    <property type="project" value="UniProtKB-KW"/>
</dbReference>
<organism evidence="17 18">
    <name type="scientific">Cephaloticoccus capnophilus</name>
    <dbReference type="NCBI Taxonomy" id="1548208"/>
    <lineage>
        <taxon>Bacteria</taxon>
        <taxon>Pseudomonadati</taxon>
        <taxon>Verrucomicrobiota</taxon>
        <taxon>Opitutia</taxon>
        <taxon>Opitutales</taxon>
        <taxon>Opitutaceae</taxon>
        <taxon>Cephaloticoccus</taxon>
    </lineage>
</organism>
<dbReference type="GO" id="GO:0009252">
    <property type="term" value="P:peptidoglycan biosynthetic process"/>
    <property type="evidence" value="ECO:0007669"/>
    <property type="project" value="UniProtKB-KW"/>
</dbReference>
<evidence type="ECO:0000256" key="11">
    <source>
        <dbReference type="ARBA" id="ARBA00039108"/>
    </source>
</evidence>
<dbReference type="PANTHER" id="PTHR43783:SF1">
    <property type="entry name" value="UDP-N-ACETYLGLUCOSAMINE 1-CARBOXYVINYLTRANSFERASE"/>
    <property type="match status" value="1"/>
</dbReference>
<dbReference type="InterPro" id="IPR013792">
    <property type="entry name" value="RNA3'P_cycl/enolpyr_Trfase_a/b"/>
</dbReference>
<keyword evidence="8" id="KW-0131">Cell cycle</keyword>
<dbReference type="GO" id="GO:0051301">
    <property type="term" value="P:cell division"/>
    <property type="evidence" value="ECO:0007669"/>
    <property type="project" value="UniProtKB-KW"/>
</dbReference>
<gene>
    <name evidence="17" type="ORF">AXK12_03325</name>
</gene>
<dbReference type="Proteomes" id="UP000071392">
    <property type="component" value="Unassembled WGS sequence"/>
</dbReference>
<dbReference type="InterPro" id="IPR050068">
    <property type="entry name" value="MurA_subfamily"/>
</dbReference>
<dbReference type="RefSeq" id="WP_068711240.1">
    <property type="nucleotide sequence ID" value="NZ_LSZP01000026.1"/>
</dbReference>
<comment type="caution">
    <text evidence="17">The sequence shown here is derived from an EMBL/GenBank/DDBJ whole genome shotgun (WGS) entry which is preliminary data.</text>
</comment>
<dbReference type="EC" id="2.5.1.7" evidence="11"/>
<keyword evidence="5 17" id="KW-0808">Transferase</keyword>
<comment type="catalytic activity">
    <reaction evidence="15">
        <text>phosphoenolpyruvate + UDP-N-acetyl-alpha-D-glucosamine = UDP-N-acetyl-3-O-(1-carboxyvinyl)-alpha-D-glucosamine + phosphate</text>
        <dbReference type="Rhea" id="RHEA:18681"/>
        <dbReference type="ChEBI" id="CHEBI:43474"/>
        <dbReference type="ChEBI" id="CHEBI:57705"/>
        <dbReference type="ChEBI" id="CHEBI:58702"/>
        <dbReference type="ChEBI" id="CHEBI:68483"/>
        <dbReference type="EC" id="2.5.1.7"/>
    </reaction>
</comment>
<protein>
    <recommendedName>
        <fullName evidence="12">UDP-N-acetylglucosamine 1-carboxyvinyltransferase</fullName>
        <ecNumber evidence="11">2.5.1.7</ecNumber>
    </recommendedName>
    <alternativeName>
        <fullName evidence="13">Enoylpyruvate transferase</fullName>
    </alternativeName>
    <alternativeName>
        <fullName evidence="14">UDP-N-acetylglucosamine enolpyruvyl transferase</fullName>
    </alternativeName>
</protein>
<evidence type="ECO:0000256" key="5">
    <source>
        <dbReference type="ARBA" id="ARBA00022679"/>
    </source>
</evidence>
<evidence type="ECO:0000256" key="6">
    <source>
        <dbReference type="ARBA" id="ARBA00022960"/>
    </source>
</evidence>
<dbReference type="PANTHER" id="PTHR43783">
    <property type="entry name" value="UDP-N-ACETYLGLUCOSAMINE 1-CARBOXYVINYLTRANSFERASE"/>
    <property type="match status" value="1"/>
</dbReference>
<evidence type="ECO:0000256" key="13">
    <source>
        <dbReference type="ARBA" id="ARBA00042443"/>
    </source>
</evidence>
<comment type="similarity">
    <text evidence="10">Belongs to the EPSP synthase family. MurA subfamily.</text>
</comment>
<name>A0A139SP83_9BACT</name>
<accession>A0A139SP83</accession>
<keyword evidence="4" id="KW-0132">Cell division</keyword>
<evidence type="ECO:0000256" key="15">
    <source>
        <dbReference type="ARBA" id="ARBA00047527"/>
    </source>
</evidence>
<dbReference type="InterPro" id="IPR036968">
    <property type="entry name" value="Enolpyruvate_Tfrase_sf"/>
</dbReference>
<dbReference type="AlphaFoldDB" id="A0A139SP83"/>
<evidence type="ECO:0000256" key="2">
    <source>
        <dbReference type="ARBA" id="ARBA00004752"/>
    </source>
</evidence>
<dbReference type="Gene3D" id="3.65.10.10">
    <property type="entry name" value="Enolpyruvate transferase domain"/>
    <property type="match status" value="2"/>
</dbReference>
<dbReference type="GO" id="GO:0008760">
    <property type="term" value="F:UDP-N-acetylglucosamine 1-carboxyvinyltransferase activity"/>
    <property type="evidence" value="ECO:0007669"/>
    <property type="project" value="UniProtKB-EC"/>
</dbReference>